<accession>A0A226E8M0</accession>
<gene>
    <name evidence="9" type="ORF">Fcan01_12186</name>
</gene>
<evidence type="ECO:0000256" key="7">
    <source>
        <dbReference type="ARBA" id="ARBA00023136"/>
    </source>
</evidence>
<dbReference type="PANTHER" id="PTHR10778">
    <property type="entry name" value="SOLUTE CARRIER FAMILY 35 MEMBER B"/>
    <property type="match status" value="1"/>
</dbReference>
<dbReference type="GO" id="GO:0005462">
    <property type="term" value="F:UDP-N-acetylglucosamine transmembrane transporter activity"/>
    <property type="evidence" value="ECO:0007669"/>
    <property type="project" value="TreeGrafter"/>
</dbReference>
<proteinExistence type="inferred from homology"/>
<feature type="transmembrane region" description="Helical" evidence="8">
    <location>
        <begin position="66"/>
        <end position="88"/>
    </location>
</feature>
<feature type="transmembrane region" description="Helical" evidence="8">
    <location>
        <begin position="94"/>
        <end position="112"/>
    </location>
</feature>
<dbReference type="InterPro" id="IPR013657">
    <property type="entry name" value="SCL35B1-4/HUT1"/>
</dbReference>
<feature type="transmembrane region" description="Helical" evidence="8">
    <location>
        <begin position="121"/>
        <end position="138"/>
    </location>
</feature>
<dbReference type="GO" id="GO:0005789">
    <property type="term" value="C:endoplasmic reticulum membrane"/>
    <property type="evidence" value="ECO:0007669"/>
    <property type="project" value="TreeGrafter"/>
</dbReference>
<keyword evidence="6 8" id="KW-1133">Transmembrane helix</keyword>
<dbReference type="Pfam" id="PF08449">
    <property type="entry name" value="UAA"/>
    <property type="match status" value="1"/>
</dbReference>
<dbReference type="OMA" id="NPFTGWH"/>
<protein>
    <submittedName>
        <fullName evidence="9">UDP-xylose and UDP-N-acetylglucosamine transporter</fullName>
    </submittedName>
</protein>
<evidence type="ECO:0000256" key="4">
    <source>
        <dbReference type="ARBA" id="ARBA00022597"/>
    </source>
</evidence>
<keyword evidence="4" id="KW-0762">Sugar transport</keyword>
<feature type="transmembrane region" description="Helical" evidence="8">
    <location>
        <begin position="158"/>
        <end position="175"/>
    </location>
</feature>
<evidence type="ECO:0000256" key="8">
    <source>
        <dbReference type="SAM" id="Phobius"/>
    </source>
</evidence>
<comment type="similarity">
    <text evidence="2">Belongs to the nucleotide-sugar transporter family. SLC35B subfamily.</text>
</comment>
<keyword evidence="5 8" id="KW-0812">Transmembrane</keyword>
<evidence type="ECO:0000256" key="1">
    <source>
        <dbReference type="ARBA" id="ARBA00004127"/>
    </source>
</evidence>
<sequence length="326" mass="36066">MKAALAIAGVMLGCCVNVIFLELLVKEDPGSGNLINFCQFVIISIEGFFFTLRCGTKKIAVPLREYLVLVVLFFVVSTANNMAFAFNISMTLHLIFRSGSLMANMILGMIIMGKRYTITKYLSITMISVGICICTIASSKDMENKSTTPIEGGFSDYFWWVVGITILTFALFTSARMGLFQEVLYKKYGKHPREALFFTHFLPLPGFALLITDLITHVGIANKSAPLDYFGFAIPCIWVYIAGNVLTQAVCINSVYVLTTECTSLTVTLVVTLRKFISLVISIFYFGNPFTVAHWLGTILVFAGTILYSDIPGLIQQSKKSAKKVD</sequence>
<name>A0A226E8M0_FOLCA</name>
<evidence type="ECO:0000256" key="2">
    <source>
        <dbReference type="ARBA" id="ARBA00010694"/>
    </source>
</evidence>
<dbReference type="EMBL" id="LNIX01000006">
    <property type="protein sequence ID" value="OXA53211.1"/>
    <property type="molecule type" value="Genomic_DNA"/>
</dbReference>
<evidence type="ECO:0000256" key="6">
    <source>
        <dbReference type="ARBA" id="ARBA00022989"/>
    </source>
</evidence>
<feature type="transmembrane region" description="Helical" evidence="8">
    <location>
        <begin position="196"/>
        <end position="220"/>
    </location>
</feature>
<keyword evidence="3" id="KW-0813">Transport</keyword>
<evidence type="ECO:0000313" key="10">
    <source>
        <dbReference type="Proteomes" id="UP000198287"/>
    </source>
</evidence>
<evidence type="ECO:0000313" key="9">
    <source>
        <dbReference type="EMBL" id="OXA53211.1"/>
    </source>
</evidence>
<organism evidence="9 10">
    <name type="scientific">Folsomia candida</name>
    <name type="common">Springtail</name>
    <dbReference type="NCBI Taxonomy" id="158441"/>
    <lineage>
        <taxon>Eukaryota</taxon>
        <taxon>Metazoa</taxon>
        <taxon>Ecdysozoa</taxon>
        <taxon>Arthropoda</taxon>
        <taxon>Hexapoda</taxon>
        <taxon>Collembola</taxon>
        <taxon>Entomobryomorpha</taxon>
        <taxon>Isotomoidea</taxon>
        <taxon>Isotomidae</taxon>
        <taxon>Proisotominae</taxon>
        <taxon>Folsomia</taxon>
    </lineage>
</organism>
<evidence type="ECO:0000256" key="3">
    <source>
        <dbReference type="ARBA" id="ARBA00022448"/>
    </source>
</evidence>
<feature type="transmembrane region" description="Helical" evidence="8">
    <location>
        <begin position="265"/>
        <end position="286"/>
    </location>
</feature>
<dbReference type="Proteomes" id="UP000198287">
    <property type="component" value="Unassembled WGS sequence"/>
</dbReference>
<dbReference type="GO" id="GO:0005464">
    <property type="term" value="F:UDP-xylose transmembrane transporter activity"/>
    <property type="evidence" value="ECO:0007669"/>
    <property type="project" value="TreeGrafter"/>
</dbReference>
<keyword evidence="7 8" id="KW-0472">Membrane</keyword>
<dbReference type="OrthoDB" id="999962at2759"/>
<dbReference type="STRING" id="158441.A0A226E8M0"/>
<feature type="transmembrane region" description="Helical" evidence="8">
    <location>
        <begin position="232"/>
        <end position="258"/>
    </location>
</feature>
<dbReference type="AlphaFoldDB" id="A0A226E8M0"/>
<keyword evidence="10" id="KW-1185">Reference proteome</keyword>
<reference evidence="9 10" key="1">
    <citation type="submission" date="2015-12" db="EMBL/GenBank/DDBJ databases">
        <title>The genome of Folsomia candida.</title>
        <authorList>
            <person name="Faddeeva A."/>
            <person name="Derks M.F."/>
            <person name="Anvar Y."/>
            <person name="Smit S."/>
            <person name="Van Straalen N."/>
            <person name="Roelofs D."/>
        </authorList>
    </citation>
    <scope>NUCLEOTIDE SEQUENCE [LARGE SCALE GENOMIC DNA]</scope>
    <source>
        <strain evidence="9 10">VU population</strain>
        <tissue evidence="9">Whole body</tissue>
    </source>
</reference>
<comment type="subcellular location">
    <subcellularLocation>
        <location evidence="1">Endomembrane system</location>
        <topology evidence="1">Multi-pass membrane protein</topology>
    </subcellularLocation>
</comment>
<feature type="transmembrane region" description="Helical" evidence="8">
    <location>
        <begin position="292"/>
        <end position="315"/>
    </location>
</feature>
<evidence type="ECO:0000256" key="5">
    <source>
        <dbReference type="ARBA" id="ARBA00022692"/>
    </source>
</evidence>
<dbReference type="PANTHER" id="PTHR10778:SF4">
    <property type="entry name" value="NUCLEOTIDE SUGAR TRANSPORTER SLC35B4"/>
    <property type="match status" value="1"/>
</dbReference>
<feature type="transmembrane region" description="Helical" evidence="8">
    <location>
        <begin position="34"/>
        <end position="54"/>
    </location>
</feature>
<comment type="caution">
    <text evidence="9">The sequence shown here is derived from an EMBL/GenBank/DDBJ whole genome shotgun (WGS) entry which is preliminary data.</text>
</comment>
<dbReference type="GO" id="GO:0000139">
    <property type="term" value="C:Golgi membrane"/>
    <property type="evidence" value="ECO:0007669"/>
    <property type="project" value="TreeGrafter"/>
</dbReference>